<evidence type="ECO:0000313" key="6">
    <source>
        <dbReference type="Proteomes" id="UP000056905"/>
    </source>
</evidence>
<dbReference type="STRING" id="69395.AQ619_07010"/>
<keyword evidence="3 5" id="KW-0067">ATP-binding</keyword>
<dbReference type="PROSITE" id="PS50893">
    <property type="entry name" value="ABC_TRANSPORTER_2"/>
    <property type="match status" value="1"/>
</dbReference>
<accession>A0A0P0NZD3</accession>
<gene>
    <name evidence="5" type="ORF">AQ619_07010</name>
</gene>
<dbReference type="KEGG" id="chq:AQ619_07010"/>
<keyword evidence="2" id="KW-0547">Nucleotide-binding</keyword>
<protein>
    <submittedName>
        <fullName evidence="5">ABC transporter ATP-binding protein</fullName>
    </submittedName>
</protein>
<sequence>MEQSLSDKRDVVLEACDLRHQYGDKAVLRGLNFKVAAGEIYALLGGNGAGKSTTLSAFLGLIRPTGGTVRVMDQDVTEAPDAARAKIAYVPENVALYEHLTARENLSYFLALAGADASASRIEAALEAAGLAPDARGRRVGGFSKGMRQKTAIGLAIARHAPVLLLDEPTSGLDPRAAADFNRLLDAARSRGMGILMVTHDLLGAAEIADRIGFLADGRLEAELTAEGEARFDVRALHARYVRIGQTDAAA</sequence>
<name>A0A0P0NZD3_9CAUL</name>
<dbReference type="InterPro" id="IPR003439">
    <property type="entry name" value="ABC_transporter-like_ATP-bd"/>
</dbReference>
<dbReference type="Pfam" id="PF00005">
    <property type="entry name" value="ABC_tran"/>
    <property type="match status" value="1"/>
</dbReference>
<dbReference type="InterPro" id="IPR027417">
    <property type="entry name" value="P-loop_NTPase"/>
</dbReference>
<dbReference type="SMART" id="SM00382">
    <property type="entry name" value="AAA"/>
    <property type="match status" value="1"/>
</dbReference>
<evidence type="ECO:0000256" key="2">
    <source>
        <dbReference type="ARBA" id="ARBA00022741"/>
    </source>
</evidence>
<dbReference type="GO" id="GO:0016887">
    <property type="term" value="F:ATP hydrolysis activity"/>
    <property type="evidence" value="ECO:0007669"/>
    <property type="project" value="InterPro"/>
</dbReference>
<dbReference type="EMBL" id="CP013002">
    <property type="protein sequence ID" value="ALL13119.1"/>
    <property type="molecule type" value="Genomic_DNA"/>
</dbReference>
<dbReference type="OrthoDB" id="9778547at2"/>
<dbReference type="Gene3D" id="3.40.50.300">
    <property type="entry name" value="P-loop containing nucleotide triphosphate hydrolases"/>
    <property type="match status" value="1"/>
</dbReference>
<evidence type="ECO:0000256" key="3">
    <source>
        <dbReference type="ARBA" id="ARBA00022840"/>
    </source>
</evidence>
<dbReference type="Proteomes" id="UP000056905">
    <property type="component" value="Chromosome"/>
</dbReference>
<dbReference type="PANTHER" id="PTHR42939">
    <property type="entry name" value="ABC TRANSPORTER ATP-BINDING PROTEIN ALBC-RELATED"/>
    <property type="match status" value="1"/>
</dbReference>
<dbReference type="CDD" id="cd03230">
    <property type="entry name" value="ABC_DR_subfamily_A"/>
    <property type="match status" value="1"/>
</dbReference>
<evidence type="ECO:0000256" key="1">
    <source>
        <dbReference type="ARBA" id="ARBA00022448"/>
    </source>
</evidence>
<keyword evidence="6" id="KW-1185">Reference proteome</keyword>
<reference evidence="5 6" key="1">
    <citation type="submission" date="2015-10" db="EMBL/GenBank/DDBJ databases">
        <title>Conservation of the essential genome among Caulobacter and Brevundimonas species.</title>
        <authorList>
            <person name="Scott D."/>
            <person name="Ely B."/>
        </authorList>
    </citation>
    <scope>NUCLEOTIDE SEQUENCE [LARGE SCALE GENOMIC DNA]</scope>
    <source>
        <strain evidence="5 6">CB4</strain>
    </source>
</reference>
<dbReference type="InterPro" id="IPR003593">
    <property type="entry name" value="AAA+_ATPase"/>
</dbReference>
<proteinExistence type="predicted"/>
<evidence type="ECO:0000313" key="5">
    <source>
        <dbReference type="EMBL" id="ALL13119.1"/>
    </source>
</evidence>
<dbReference type="AlphaFoldDB" id="A0A0P0NZD3"/>
<dbReference type="GO" id="GO:0005524">
    <property type="term" value="F:ATP binding"/>
    <property type="evidence" value="ECO:0007669"/>
    <property type="project" value="UniProtKB-KW"/>
</dbReference>
<dbReference type="SUPFAM" id="SSF52540">
    <property type="entry name" value="P-loop containing nucleoside triphosphate hydrolases"/>
    <property type="match status" value="1"/>
</dbReference>
<organism evidence="5 6">
    <name type="scientific">Caulobacter henricii</name>
    <dbReference type="NCBI Taxonomy" id="69395"/>
    <lineage>
        <taxon>Bacteria</taxon>
        <taxon>Pseudomonadati</taxon>
        <taxon>Pseudomonadota</taxon>
        <taxon>Alphaproteobacteria</taxon>
        <taxon>Caulobacterales</taxon>
        <taxon>Caulobacteraceae</taxon>
        <taxon>Caulobacter</taxon>
    </lineage>
</organism>
<dbReference type="InterPro" id="IPR051782">
    <property type="entry name" value="ABC_Transporter_VariousFunc"/>
</dbReference>
<keyword evidence="1" id="KW-0813">Transport</keyword>
<feature type="domain" description="ABC transporter" evidence="4">
    <location>
        <begin position="13"/>
        <end position="242"/>
    </location>
</feature>
<dbReference type="PANTHER" id="PTHR42939:SF1">
    <property type="entry name" value="ABC TRANSPORTER ATP-BINDING PROTEIN ALBC-RELATED"/>
    <property type="match status" value="1"/>
</dbReference>
<evidence type="ECO:0000259" key="4">
    <source>
        <dbReference type="PROSITE" id="PS50893"/>
    </source>
</evidence>